<name>A0ABQ4JD64_9ACTN</name>
<keyword evidence="2" id="KW-1185">Reference proteome</keyword>
<comment type="caution">
    <text evidence="1">The sequence shown here is derived from an EMBL/GenBank/DDBJ whole genome shotgun (WGS) entry which is preliminary data.</text>
</comment>
<organism evidence="1 2">
    <name type="scientific">Micromonospora qiuiae</name>
    <dbReference type="NCBI Taxonomy" id="502268"/>
    <lineage>
        <taxon>Bacteria</taxon>
        <taxon>Bacillati</taxon>
        <taxon>Actinomycetota</taxon>
        <taxon>Actinomycetes</taxon>
        <taxon>Micromonosporales</taxon>
        <taxon>Micromonosporaceae</taxon>
        <taxon>Micromonospora</taxon>
    </lineage>
</organism>
<evidence type="ECO:0000313" key="2">
    <source>
        <dbReference type="Proteomes" id="UP000653076"/>
    </source>
</evidence>
<reference evidence="1 2" key="1">
    <citation type="submission" date="2021-01" db="EMBL/GenBank/DDBJ databases">
        <title>Whole genome shotgun sequence of Verrucosispora qiuiae NBRC 106684.</title>
        <authorList>
            <person name="Komaki H."/>
            <person name="Tamura T."/>
        </authorList>
    </citation>
    <scope>NUCLEOTIDE SEQUENCE [LARGE SCALE GENOMIC DNA]</scope>
    <source>
        <strain evidence="1 2">NBRC 106684</strain>
    </source>
</reference>
<proteinExistence type="predicted"/>
<gene>
    <name evidence="1" type="ORF">Vqi01_32540</name>
</gene>
<evidence type="ECO:0008006" key="3">
    <source>
        <dbReference type="Google" id="ProtNLM"/>
    </source>
</evidence>
<dbReference type="Proteomes" id="UP000653076">
    <property type="component" value="Unassembled WGS sequence"/>
</dbReference>
<dbReference type="EMBL" id="BOPC01000042">
    <property type="protein sequence ID" value="GIJ28092.1"/>
    <property type="molecule type" value="Genomic_DNA"/>
</dbReference>
<sequence>MVLTALAASWCPRARVLLCGQRRERASIRAPFNYAAPPPTTTTSTVSPGRVSVACAVVSGMSAYPFHL</sequence>
<protein>
    <recommendedName>
        <fullName evidence="3">Secreted protein</fullName>
    </recommendedName>
</protein>
<evidence type="ECO:0000313" key="1">
    <source>
        <dbReference type="EMBL" id="GIJ28092.1"/>
    </source>
</evidence>
<accession>A0ABQ4JD64</accession>